<dbReference type="CDD" id="cd00310">
    <property type="entry name" value="ATP-synt_Fo_a_6"/>
    <property type="match status" value="1"/>
</dbReference>
<evidence type="ECO:0000256" key="5">
    <source>
        <dbReference type="ARBA" id="ARBA00022519"/>
    </source>
</evidence>
<dbReference type="NCBIfam" id="NF004477">
    <property type="entry name" value="PRK05815.1-1"/>
    <property type="match status" value="1"/>
</dbReference>
<dbReference type="EMBL" id="FUFT01000007">
    <property type="protein sequence ID" value="SJL84862.1"/>
    <property type="molecule type" value="Genomic_DNA"/>
</dbReference>
<evidence type="ECO:0000256" key="3">
    <source>
        <dbReference type="ARBA" id="ARBA00022448"/>
    </source>
</evidence>
<keyword evidence="16" id="KW-1185">Reference proteome</keyword>
<dbReference type="Gene3D" id="1.20.120.220">
    <property type="entry name" value="ATP synthase, F0 complex, subunit A"/>
    <property type="match status" value="1"/>
</dbReference>
<dbReference type="NCBIfam" id="TIGR01131">
    <property type="entry name" value="ATP_synt_6_or_A"/>
    <property type="match status" value="1"/>
</dbReference>
<dbReference type="PANTHER" id="PTHR42823">
    <property type="entry name" value="ATP SYNTHASE SUBUNIT A, CHLOROPLASTIC"/>
    <property type="match status" value="1"/>
</dbReference>
<protein>
    <recommendedName>
        <fullName evidence="13 14">ATP synthase subunit a</fullName>
    </recommendedName>
    <alternativeName>
        <fullName evidence="13">ATP synthase F0 sector subunit a</fullName>
    </alternativeName>
    <alternativeName>
        <fullName evidence="13">F-ATPase subunit 6</fullName>
    </alternativeName>
</protein>
<keyword evidence="11 13" id="KW-0472">Membrane</keyword>
<comment type="subcellular location">
    <subcellularLocation>
        <location evidence="13 14">Cell membrane</location>
        <topology evidence="13 14">Multi-pass membrane protein</topology>
    </subcellularLocation>
    <subcellularLocation>
        <location evidence="1">Membrane</location>
        <topology evidence="1">Multi-pass membrane protein</topology>
    </subcellularLocation>
</comment>
<feature type="transmembrane region" description="Helical" evidence="13">
    <location>
        <begin position="214"/>
        <end position="236"/>
    </location>
</feature>
<dbReference type="Proteomes" id="UP000189475">
    <property type="component" value="Unassembled WGS sequence"/>
</dbReference>
<dbReference type="FunFam" id="1.20.120.220:FF:000002">
    <property type="entry name" value="ATP synthase subunit a"/>
    <property type="match status" value="1"/>
</dbReference>
<evidence type="ECO:0000256" key="13">
    <source>
        <dbReference type="HAMAP-Rule" id="MF_01393"/>
    </source>
</evidence>
<sequence>MAAPGEALTPSGYIDHHLANLSLARISEHYDLGWQISETSFWNVHIDSLFFSLFTGLIFLVIFRSIAKKATVGVPGKLQCFVEIVVEFVDQNVKETFHGRNPLIAPLALTIFCWILLMNIMDLVPIDFMPYSAQHLLGIPYLKVVPSADVNITMALALGVFALMIFYSIKVKGFMGFVKELTLHPFNTPIMIPFNLLIEVVSLLAKPLSLGMRLFGNMFAGEVVFILCAAMLPWWLQWMGSLPWAIFHILVILIQAFVFMMLTIVYLSMAHEDADH</sequence>
<keyword evidence="4 13" id="KW-1003">Cell membrane</keyword>
<feature type="transmembrane region" description="Helical" evidence="13">
    <location>
        <begin position="150"/>
        <end position="169"/>
    </location>
</feature>
<keyword evidence="6 13" id="KW-0138">CF(0)</keyword>
<proteinExistence type="inferred from homology"/>
<dbReference type="PANTHER" id="PTHR42823:SF3">
    <property type="entry name" value="ATP SYNTHASE SUBUNIT A, CHLOROPLASTIC"/>
    <property type="match status" value="1"/>
</dbReference>
<dbReference type="InterPro" id="IPR035908">
    <property type="entry name" value="F0_ATP_A_sf"/>
</dbReference>
<dbReference type="InterPro" id="IPR023011">
    <property type="entry name" value="ATP_synth_F0_asu_AS"/>
</dbReference>
<dbReference type="OrthoDB" id="9789241at2"/>
<dbReference type="GO" id="GO:0045259">
    <property type="term" value="C:proton-transporting ATP synthase complex"/>
    <property type="evidence" value="ECO:0007669"/>
    <property type="project" value="UniProtKB-KW"/>
</dbReference>
<evidence type="ECO:0000256" key="1">
    <source>
        <dbReference type="ARBA" id="ARBA00004141"/>
    </source>
</evidence>
<dbReference type="STRING" id="1918946.VPAL9027_02862"/>
<dbReference type="HAMAP" id="MF_01393">
    <property type="entry name" value="ATP_synth_a_bact"/>
    <property type="match status" value="1"/>
</dbReference>
<keyword evidence="9 13" id="KW-1133">Transmembrane helix</keyword>
<comment type="function">
    <text evidence="13 14">Key component of the proton channel; it plays a direct role in the translocation of protons across the membrane.</text>
</comment>
<evidence type="ECO:0000256" key="4">
    <source>
        <dbReference type="ARBA" id="ARBA00022475"/>
    </source>
</evidence>
<dbReference type="PRINTS" id="PR00123">
    <property type="entry name" value="ATPASEA"/>
</dbReference>
<keyword evidence="10 13" id="KW-0406">Ion transport</keyword>
<dbReference type="InterPro" id="IPR045082">
    <property type="entry name" value="ATP_syn_F0_a_bact/chloroplast"/>
</dbReference>
<evidence type="ECO:0000256" key="7">
    <source>
        <dbReference type="ARBA" id="ARBA00022692"/>
    </source>
</evidence>
<feature type="transmembrane region" description="Helical" evidence="13">
    <location>
        <begin position="49"/>
        <end position="67"/>
    </location>
</feature>
<evidence type="ECO:0000256" key="6">
    <source>
        <dbReference type="ARBA" id="ARBA00022547"/>
    </source>
</evidence>
<evidence type="ECO:0000256" key="9">
    <source>
        <dbReference type="ARBA" id="ARBA00022989"/>
    </source>
</evidence>
<accession>A0A1R4B7H1</accession>
<feature type="transmembrane region" description="Helical" evidence="13">
    <location>
        <begin position="242"/>
        <end position="267"/>
    </location>
</feature>
<dbReference type="RefSeq" id="WP_077315255.1">
    <property type="nucleotide sequence ID" value="NZ_AP024887.1"/>
</dbReference>
<keyword evidence="7 13" id="KW-0812">Transmembrane</keyword>
<dbReference type="Pfam" id="PF00119">
    <property type="entry name" value="ATP-synt_A"/>
    <property type="match status" value="1"/>
</dbReference>
<dbReference type="GO" id="GO:0042777">
    <property type="term" value="P:proton motive force-driven plasma membrane ATP synthesis"/>
    <property type="evidence" value="ECO:0007669"/>
    <property type="project" value="TreeGrafter"/>
</dbReference>
<comment type="similarity">
    <text evidence="2 13 14">Belongs to the ATPase A chain family.</text>
</comment>
<evidence type="ECO:0000313" key="16">
    <source>
        <dbReference type="Proteomes" id="UP000189475"/>
    </source>
</evidence>
<evidence type="ECO:0000256" key="2">
    <source>
        <dbReference type="ARBA" id="ARBA00006810"/>
    </source>
</evidence>
<dbReference type="PROSITE" id="PS00449">
    <property type="entry name" value="ATPASE_A"/>
    <property type="match status" value="1"/>
</dbReference>
<evidence type="ECO:0000256" key="12">
    <source>
        <dbReference type="ARBA" id="ARBA00023310"/>
    </source>
</evidence>
<dbReference type="SUPFAM" id="SSF81336">
    <property type="entry name" value="F1F0 ATP synthase subunit A"/>
    <property type="match status" value="1"/>
</dbReference>
<keyword evidence="5" id="KW-0997">Cell inner membrane</keyword>
<keyword evidence="3 13" id="KW-0813">Transport</keyword>
<keyword evidence="8 13" id="KW-0375">Hydrogen ion transport</keyword>
<dbReference type="AlphaFoldDB" id="A0A1R4B7H1"/>
<evidence type="ECO:0000313" key="15">
    <source>
        <dbReference type="EMBL" id="SJL84862.1"/>
    </source>
</evidence>
<dbReference type="InterPro" id="IPR000568">
    <property type="entry name" value="ATP_synth_F0_asu"/>
</dbReference>
<dbReference type="GO" id="GO:0005886">
    <property type="term" value="C:plasma membrane"/>
    <property type="evidence" value="ECO:0007669"/>
    <property type="project" value="UniProtKB-SubCell"/>
</dbReference>
<evidence type="ECO:0000256" key="8">
    <source>
        <dbReference type="ARBA" id="ARBA00022781"/>
    </source>
</evidence>
<keyword evidence="12 13" id="KW-0066">ATP synthesis</keyword>
<gene>
    <name evidence="15" type="primary">atpB_2</name>
    <name evidence="13" type="synonym">atpB</name>
    <name evidence="15" type="ORF">VPAL9027_02862</name>
</gene>
<organism evidence="15 16">
    <name type="scientific">Vibrio palustris</name>
    <dbReference type="NCBI Taxonomy" id="1918946"/>
    <lineage>
        <taxon>Bacteria</taxon>
        <taxon>Pseudomonadati</taxon>
        <taxon>Pseudomonadota</taxon>
        <taxon>Gammaproteobacteria</taxon>
        <taxon>Vibrionales</taxon>
        <taxon>Vibrionaceae</taxon>
        <taxon>Vibrio</taxon>
    </lineage>
</organism>
<evidence type="ECO:0000256" key="11">
    <source>
        <dbReference type="ARBA" id="ARBA00023136"/>
    </source>
</evidence>
<dbReference type="GO" id="GO:0046933">
    <property type="term" value="F:proton-transporting ATP synthase activity, rotational mechanism"/>
    <property type="evidence" value="ECO:0007669"/>
    <property type="project" value="UniProtKB-UniRule"/>
</dbReference>
<reference evidence="15 16" key="1">
    <citation type="submission" date="2017-02" db="EMBL/GenBank/DDBJ databases">
        <authorList>
            <person name="Peterson S.W."/>
        </authorList>
    </citation>
    <scope>NUCLEOTIDE SEQUENCE [LARGE SCALE GENOMIC DNA]</scope>
    <source>
        <strain evidence="15 16">CECT 9027</strain>
    </source>
</reference>
<name>A0A1R4B7H1_9VIBR</name>
<feature type="transmembrane region" description="Helical" evidence="13">
    <location>
        <begin position="103"/>
        <end position="121"/>
    </location>
</feature>
<evidence type="ECO:0000256" key="14">
    <source>
        <dbReference type="RuleBase" id="RU000483"/>
    </source>
</evidence>
<evidence type="ECO:0000256" key="10">
    <source>
        <dbReference type="ARBA" id="ARBA00023065"/>
    </source>
</evidence>